<dbReference type="InterPro" id="IPR004529">
    <property type="entry name" value="Phe-tRNA-synth_IIc_asu"/>
</dbReference>
<feature type="binding site" evidence="13">
    <location>
        <position position="258"/>
    </location>
    <ligand>
        <name>Mg(2+)</name>
        <dbReference type="ChEBI" id="CHEBI:18420"/>
        <note>shared with beta subunit</note>
    </ligand>
</feature>
<dbReference type="PROSITE" id="PS50862">
    <property type="entry name" value="AA_TRNA_LIGASE_II"/>
    <property type="match status" value="1"/>
</dbReference>
<name>A0A7V2AUU3_UNCEI</name>
<comment type="cofactor">
    <cofactor evidence="13">
        <name>Mg(2+)</name>
        <dbReference type="ChEBI" id="CHEBI:18420"/>
    </cofactor>
    <text evidence="13">Binds 2 magnesium ions per tetramer.</text>
</comment>
<evidence type="ECO:0000256" key="8">
    <source>
        <dbReference type="ARBA" id="ARBA00022840"/>
    </source>
</evidence>
<dbReference type="InterPro" id="IPR006195">
    <property type="entry name" value="aa-tRNA-synth_II"/>
</dbReference>
<evidence type="ECO:0000256" key="5">
    <source>
        <dbReference type="ARBA" id="ARBA00022598"/>
    </source>
</evidence>
<evidence type="ECO:0000256" key="13">
    <source>
        <dbReference type="HAMAP-Rule" id="MF_00281"/>
    </source>
</evidence>
<comment type="caution">
    <text evidence="15">The sequence shown here is derived from an EMBL/GenBank/DDBJ whole genome shotgun (WGS) entry which is preliminary data.</text>
</comment>
<dbReference type="Pfam" id="PF01409">
    <property type="entry name" value="tRNA-synt_2d"/>
    <property type="match status" value="1"/>
</dbReference>
<dbReference type="InterPro" id="IPR002319">
    <property type="entry name" value="Phenylalanyl-tRNA_Synthase"/>
</dbReference>
<dbReference type="EC" id="6.1.1.20" evidence="13"/>
<dbReference type="GO" id="GO:0006432">
    <property type="term" value="P:phenylalanyl-tRNA aminoacylation"/>
    <property type="evidence" value="ECO:0007669"/>
    <property type="project" value="UniProtKB-UniRule"/>
</dbReference>
<dbReference type="PANTHER" id="PTHR11538:SF41">
    <property type="entry name" value="PHENYLALANINE--TRNA LIGASE, MITOCHONDRIAL"/>
    <property type="match status" value="1"/>
</dbReference>
<evidence type="ECO:0000259" key="14">
    <source>
        <dbReference type="PROSITE" id="PS50862"/>
    </source>
</evidence>
<evidence type="ECO:0000256" key="6">
    <source>
        <dbReference type="ARBA" id="ARBA00022723"/>
    </source>
</evidence>
<dbReference type="GO" id="GO:0005524">
    <property type="term" value="F:ATP binding"/>
    <property type="evidence" value="ECO:0007669"/>
    <property type="project" value="UniProtKB-UniRule"/>
</dbReference>
<dbReference type="CDD" id="cd00496">
    <property type="entry name" value="PheRS_alpha_core"/>
    <property type="match status" value="1"/>
</dbReference>
<comment type="catalytic activity">
    <reaction evidence="12 13">
        <text>tRNA(Phe) + L-phenylalanine + ATP = L-phenylalanyl-tRNA(Phe) + AMP + diphosphate + H(+)</text>
        <dbReference type="Rhea" id="RHEA:19413"/>
        <dbReference type="Rhea" id="RHEA-COMP:9668"/>
        <dbReference type="Rhea" id="RHEA-COMP:9699"/>
        <dbReference type="ChEBI" id="CHEBI:15378"/>
        <dbReference type="ChEBI" id="CHEBI:30616"/>
        <dbReference type="ChEBI" id="CHEBI:33019"/>
        <dbReference type="ChEBI" id="CHEBI:58095"/>
        <dbReference type="ChEBI" id="CHEBI:78442"/>
        <dbReference type="ChEBI" id="CHEBI:78531"/>
        <dbReference type="ChEBI" id="CHEBI:456215"/>
        <dbReference type="EC" id="6.1.1.20"/>
    </reaction>
</comment>
<evidence type="ECO:0000256" key="12">
    <source>
        <dbReference type="ARBA" id="ARBA00049255"/>
    </source>
</evidence>
<comment type="similarity">
    <text evidence="2 13">Belongs to the class-II aminoacyl-tRNA synthetase family. Phe-tRNA synthetase alpha subunit type 1 subfamily.</text>
</comment>
<keyword evidence="4 13" id="KW-0963">Cytoplasm</keyword>
<dbReference type="SUPFAM" id="SSF46589">
    <property type="entry name" value="tRNA-binding arm"/>
    <property type="match status" value="1"/>
</dbReference>
<dbReference type="GO" id="GO:0000287">
    <property type="term" value="F:magnesium ion binding"/>
    <property type="evidence" value="ECO:0007669"/>
    <property type="project" value="UniProtKB-UniRule"/>
</dbReference>
<evidence type="ECO:0000256" key="9">
    <source>
        <dbReference type="ARBA" id="ARBA00022842"/>
    </source>
</evidence>
<evidence type="ECO:0000313" key="15">
    <source>
        <dbReference type="EMBL" id="HER43688.1"/>
    </source>
</evidence>
<dbReference type="InterPro" id="IPR010978">
    <property type="entry name" value="tRNA-bd_arm"/>
</dbReference>
<evidence type="ECO:0000256" key="10">
    <source>
        <dbReference type="ARBA" id="ARBA00022917"/>
    </source>
</evidence>
<dbReference type="EMBL" id="DSEC01000313">
    <property type="protein sequence ID" value="HER43688.1"/>
    <property type="molecule type" value="Genomic_DNA"/>
</dbReference>
<protein>
    <recommendedName>
        <fullName evidence="13">Phenylalanine--tRNA ligase alpha subunit</fullName>
        <ecNumber evidence="13">6.1.1.20</ecNumber>
    </recommendedName>
    <alternativeName>
        <fullName evidence="13">Phenylalanyl-tRNA synthetase alpha subunit</fullName>
        <shortName evidence="13">PheRS</shortName>
    </alternativeName>
</protein>
<dbReference type="GO" id="GO:0000049">
    <property type="term" value="F:tRNA binding"/>
    <property type="evidence" value="ECO:0007669"/>
    <property type="project" value="InterPro"/>
</dbReference>
<keyword evidence="6 13" id="KW-0479">Metal-binding</keyword>
<feature type="domain" description="Aminoacyl-transfer RNA synthetases class-II family profile" evidence="14">
    <location>
        <begin position="110"/>
        <end position="322"/>
    </location>
</feature>
<dbReference type="GO" id="GO:0005737">
    <property type="term" value="C:cytoplasm"/>
    <property type="evidence" value="ECO:0007669"/>
    <property type="project" value="UniProtKB-SubCell"/>
</dbReference>
<dbReference type="InterPro" id="IPR022911">
    <property type="entry name" value="Phe_tRNA_ligase_alpha1_bac"/>
</dbReference>
<comment type="subcellular location">
    <subcellularLocation>
        <location evidence="1 13">Cytoplasm</location>
    </subcellularLocation>
</comment>
<sequence>MESEPLGTSSIEELERRATRAIAETRDLEALEAERIRYLGRKGELTKALRSIKTLAPEARPAAGEAINLAKRRIEALIGERERALGSGAAEKEPYPGDHTLPGRRGLAGGRHILNIVIEEIKEIFYGMGYTLAEGPDVELDYYNFEALNFPPDHPSRDLQDTFYINRDILLRTQTSPVQVRYMERHEPPLRIIVPGRVYRNESPDPSHSAEFLQMEGLYVDKNVSLADLRNDVAFAVRSFFGPEADIRFRPHFFPFTEPSAEVDMSCFACRGEGCQICQKTGWIEIMGAGMVHPNVFRYAGYDPDDYTGFAFGMGIDRMAMLKYGIDDIRRFLNNDLRFLGQFWTGTERGWKGEG</sequence>
<evidence type="ECO:0000256" key="11">
    <source>
        <dbReference type="ARBA" id="ARBA00023146"/>
    </source>
</evidence>
<keyword evidence="7 13" id="KW-0547">Nucleotide-binding</keyword>
<evidence type="ECO:0000256" key="2">
    <source>
        <dbReference type="ARBA" id="ARBA00010207"/>
    </source>
</evidence>
<dbReference type="FunFam" id="3.30.930.10:FF:000003">
    <property type="entry name" value="Phenylalanine--tRNA ligase alpha subunit"/>
    <property type="match status" value="1"/>
</dbReference>
<dbReference type="PANTHER" id="PTHR11538">
    <property type="entry name" value="PHENYLALANYL-TRNA SYNTHETASE"/>
    <property type="match status" value="1"/>
</dbReference>
<keyword evidence="8 13" id="KW-0067">ATP-binding</keyword>
<organism evidence="15">
    <name type="scientific">Eiseniibacteriota bacterium</name>
    <dbReference type="NCBI Taxonomy" id="2212470"/>
    <lineage>
        <taxon>Bacteria</taxon>
        <taxon>Candidatus Eiseniibacteriota</taxon>
    </lineage>
</organism>
<dbReference type="AlphaFoldDB" id="A0A7V2AUU3"/>
<keyword evidence="9 13" id="KW-0460">Magnesium</keyword>
<keyword evidence="11 13" id="KW-0030">Aminoacyl-tRNA synthetase</keyword>
<evidence type="ECO:0000256" key="1">
    <source>
        <dbReference type="ARBA" id="ARBA00004496"/>
    </source>
</evidence>
<dbReference type="Gene3D" id="3.30.930.10">
    <property type="entry name" value="Bira Bifunctional Protein, Domain 2"/>
    <property type="match status" value="1"/>
</dbReference>
<dbReference type="InterPro" id="IPR045864">
    <property type="entry name" value="aa-tRNA-synth_II/BPL/LPL"/>
</dbReference>
<dbReference type="Proteomes" id="UP000886069">
    <property type="component" value="Unassembled WGS sequence"/>
</dbReference>
<keyword evidence="5 13" id="KW-0436">Ligase</keyword>
<dbReference type="Pfam" id="PF02912">
    <property type="entry name" value="Phe_tRNA-synt_N"/>
    <property type="match status" value="1"/>
</dbReference>
<comment type="subunit">
    <text evidence="3 13">Tetramer of two alpha and two beta subunits.</text>
</comment>
<dbReference type="SUPFAM" id="SSF55681">
    <property type="entry name" value="Class II aaRS and biotin synthetases"/>
    <property type="match status" value="1"/>
</dbReference>
<evidence type="ECO:0000256" key="7">
    <source>
        <dbReference type="ARBA" id="ARBA00022741"/>
    </source>
</evidence>
<accession>A0A7V2AUU3</accession>
<proteinExistence type="inferred from homology"/>
<dbReference type="GO" id="GO:0004826">
    <property type="term" value="F:phenylalanine-tRNA ligase activity"/>
    <property type="evidence" value="ECO:0007669"/>
    <property type="project" value="UniProtKB-UniRule"/>
</dbReference>
<reference evidence="15" key="1">
    <citation type="journal article" date="2020" name="mSystems">
        <title>Genome- and Community-Level Interaction Insights into Carbon Utilization and Element Cycling Functions of Hydrothermarchaeota in Hydrothermal Sediment.</title>
        <authorList>
            <person name="Zhou Z."/>
            <person name="Liu Y."/>
            <person name="Xu W."/>
            <person name="Pan J."/>
            <person name="Luo Z.H."/>
            <person name="Li M."/>
        </authorList>
    </citation>
    <scope>NUCLEOTIDE SEQUENCE [LARGE SCALE GENOMIC DNA]</scope>
    <source>
        <strain evidence="15">SpSt-1233</strain>
    </source>
</reference>
<dbReference type="InterPro" id="IPR004188">
    <property type="entry name" value="Phe-tRNA_ligase_II_N"/>
</dbReference>
<evidence type="ECO:0000256" key="3">
    <source>
        <dbReference type="ARBA" id="ARBA00011209"/>
    </source>
</evidence>
<evidence type="ECO:0000256" key="4">
    <source>
        <dbReference type="ARBA" id="ARBA00022490"/>
    </source>
</evidence>
<keyword evidence="10 13" id="KW-0648">Protein biosynthesis</keyword>
<dbReference type="NCBIfam" id="TIGR00468">
    <property type="entry name" value="pheS"/>
    <property type="match status" value="1"/>
</dbReference>
<gene>
    <name evidence="13" type="primary">pheS</name>
    <name evidence="15" type="ORF">ENO08_04435</name>
</gene>
<dbReference type="HAMAP" id="MF_00281">
    <property type="entry name" value="Phe_tRNA_synth_alpha1"/>
    <property type="match status" value="1"/>
</dbReference>